<evidence type="ECO:0000259" key="2">
    <source>
        <dbReference type="Pfam" id="PF01575"/>
    </source>
</evidence>
<feature type="domain" description="MaoC-like" evidence="2">
    <location>
        <begin position="12"/>
        <end position="121"/>
    </location>
</feature>
<dbReference type="CDD" id="cd03450">
    <property type="entry name" value="NodN"/>
    <property type="match status" value="1"/>
</dbReference>
<organism evidence="3 4">
    <name type="scientific">Arthrobacter gengyunqii</name>
    <dbReference type="NCBI Taxonomy" id="2886940"/>
    <lineage>
        <taxon>Bacteria</taxon>
        <taxon>Bacillati</taxon>
        <taxon>Actinomycetota</taxon>
        <taxon>Actinomycetes</taxon>
        <taxon>Micrococcales</taxon>
        <taxon>Micrococcaceae</taxon>
        <taxon>Arthrobacter</taxon>
    </lineage>
</organism>
<keyword evidence="4" id="KW-1185">Reference proteome</keyword>
<dbReference type="InterPro" id="IPR029069">
    <property type="entry name" value="HotDog_dom_sf"/>
</dbReference>
<dbReference type="SUPFAM" id="SSF54637">
    <property type="entry name" value="Thioesterase/thiol ester dehydrase-isomerase"/>
    <property type="match status" value="1"/>
</dbReference>
<dbReference type="InterPro" id="IPR039375">
    <property type="entry name" value="NodN-like"/>
</dbReference>
<gene>
    <name evidence="3" type="ORF">LJ752_05530</name>
</gene>
<name>A0ABS8GJS8_9MICC</name>
<dbReference type="Pfam" id="PF01575">
    <property type="entry name" value="MaoC_dehydratas"/>
    <property type="match status" value="1"/>
</dbReference>
<evidence type="ECO:0000256" key="1">
    <source>
        <dbReference type="ARBA" id="ARBA00005254"/>
    </source>
</evidence>
<dbReference type="RefSeq" id="WP_227890343.1">
    <property type="nucleotide sequence ID" value="NZ_JAJFZQ010000004.1"/>
</dbReference>
<evidence type="ECO:0000313" key="3">
    <source>
        <dbReference type="EMBL" id="MCC3265503.1"/>
    </source>
</evidence>
<accession>A0ABS8GJS8</accession>
<dbReference type="InterPro" id="IPR002539">
    <property type="entry name" value="MaoC-like_dom"/>
</dbReference>
<comment type="similarity">
    <text evidence="1">Belongs to the enoyl-CoA hydratase/isomerase family.</text>
</comment>
<dbReference type="Proteomes" id="UP001139168">
    <property type="component" value="Unassembled WGS sequence"/>
</dbReference>
<dbReference type="PANTHER" id="PTHR42993:SF1">
    <property type="entry name" value="MAOC-LIKE DEHYDRATASE DOMAIN-CONTAINING PROTEIN"/>
    <property type="match status" value="1"/>
</dbReference>
<comment type="caution">
    <text evidence="3">The sequence shown here is derived from an EMBL/GenBank/DDBJ whole genome shotgun (WGS) entry which is preliminary data.</text>
</comment>
<dbReference type="Gene3D" id="3.10.129.10">
    <property type="entry name" value="Hotdog Thioesterase"/>
    <property type="match status" value="1"/>
</dbReference>
<dbReference type="EMBL" id="JAJFZQ010000004">
    <property type="protein sequence ID" value="MCC3265503.1"/>
    <property type="molecule type" value="Genomic_DNA"/>
</dbReference>
<evidence type="ECO:0000313" key="4">
    <source>
        <dbReference type="Proteomes" id="UP001139168"/>
    </source>
</evidence>
<protein>
    <submittedName>
        <fullName evidence="3">MaoC family dehydratase</fullName>
    </submittedName>
</protein>
<proteinExistence type="inferred from homology"/>
<sequence>MTVFASADEIKAALGQEVGPSRWFTLDQQRINDFGRLSEDEQWIHTDPERAASGPFGITVAHGYLTLSLVSPIVMEIFQVENLHSAINYGMNKVRFPAPVAAGSRVRGTAVIGACEPVGDALQIILTVSITAEDATRPACVAEFLMRVVADSPQPVP</sequence>
<reference evidence="3" key="1">
    <citation type="submission" date="2021-10" db="EMBL/GenBank/DDBJ databases">
        <title>Novel species in genus Arthrobacter.</title>
        <authorList>
            <person name="Liu Y."/>
        </authorList>
    </citation>
    <scope>NUCLEOTIDE SEQUENCE</scope>
    <source>
        <strain evidence="3">Zg-Y786</strain>
    </source>
</reference>
<dbReference type="PANTHER" id="PTHR42993">
    <property type="entry name" value="MAOC-LIKE DEHYDRATASE DOMAIN-CONTAINING PROTEIN"/>
    <property type="match status" value="1"/>
</dbReference>